<keyword evidence="2 4" id="KW-0238">DNA-binding</keyword>
<accession>K0EN28</accession>
<proteinExistence type="predicted"/>
<evidence type="ECO:0000256" key="2">
    <source>
        <dbReference type="ARBA" id="ARBA00023125"/>
    </source>
</evidence>
<dbReference type="PANTHER" id="PTHR30055">
    <property type="entry name" value="HTH-TYPE TRANSCRIPTIONAL REGULATOR RUTR"/>
    <property type="match status" value="1"/>
</dbReference>
<dbReference type="PANTHER" id="PTHR30055:SF151">
    <property type="entry name" value="TRANSCRIPTIONAL REGULATORY PROTEIN"/>
    <property type="match status" value="1"/>
</dbReference>
<dbReference type="InterPro" id="IPR009057">
    <property type="entry name" value="Homeodomain-like_sf"/>
</dbReference>
<feature type="DNA-binding region" description="H-T-H motif" evidence="4">
    <location>
        <begin position="47"/>
        <end position="66"/>
    </location>
</feature>
<keyword evidence="1" id="KW-0805">Transcription regulation</keyword>
<dbReference type="RefSeq" id="WP_014981159.1">
    <property type="nucleotide sequence ID" value="NC_018681.1"/>
</dbReference>
<dbReference type="Gene3D" id="1.10.10.60">
    <property type="entry name" value="Homeodomain-like"/>
    <property type="match status" value="1"/>
</dbReference>
<dbReference type="STRING" id="1133849.O3I_001660"/>
<dbReference type="HOGENOM" id="CLU_069543_5_2_11"/>
<evidence type="ECO:0000256" key="1">
    <source>
        <dbReference type="ARBA" id="ARBA00023015"/>
    </source>
</evidence>
<organism evidence="7 8">
    <name type="scientific">Nocardia brasiliensis (strain ATCC 700358 / HUJEG-1)</name>
    <dbReference type="NCBI Taxonomy" id="1133849"/>
    <lineage>
        <taxon>Bacteria</taxon>
        <taxon>Bacillati</taxon>
        <taxon>Actinomycetota</taxon>
        <taxon>Actinomycetes</taxon>
        <taxon>Mycobacteriales</taxon>
        <taxon>Nocardiaceae</taxon>
        <taxon>Nocardia</taxon>
    </lineage>
</organism>
<protein>
    <submittedName>
        <fullName evidence="7">TetR family transcriptional regulator</fullName>
    </submittedName>
</protein>
<evidence type="ECO:0000256" key="5">
    <source>
        <dbReference type="SAM" id="MobiDB-lite"/>
    </source>
</evidence>
<dbReference type="SUPFAM" id="SSF48498">
    <property type="entry name" value="Tetracyclin repressor-like, C-terminal domain"/>
    <property type="match status" value="1"/>
</dbReference>
<dbReference type="InterPro" id="IPR001647">
    <property type="entry name" value="HTH_TetR"/>
</dbReference>
<dbReference type="SUPFAM" id="SSF46689">
    <property type="entry name" value="Homeodomain-like"/>
    <property type="match status" value="1"/>
</dbReference>
<dbReference type="eggNOG" id="COG1309">
    <property type="taxonomic scope" value="Bacteria"/>
</dbReference>
<evidence type="ECO:0000256" key="4">
    <source>
        <dbReference type="PROSITE-ProRule" id="PRU00335"/>
    </source>
</evidence>
<dbReference type="Proteomes" id="UP000006304">
    <property type="component" value="Chromosome"/>
</dbReference>
<dbReference type="InterPro" id="IPR036271">
    <property type="entry name" value="Tet_transcr_reg_TetR-rel_C_sf"/>
</dbReference>
<dbReference type="AlphaFoldDB" id="K0EN28"/>
<keyword evidence="3" id="KW-0804">Transcription</keyword>
<dbReference type="GO" id="GO:0045892">
    <property type="term" value="P:negative regulation of DNA-templated transcription"/>
    <property type="evidence" value="ECO:0007669"/>
    <property type="project" value="InterPro"/>
</dbReference>
<name>K0EN28_NOCB7</name>
<feature type="region of interest" description="Disordered" evidence="5">
    <location>
        <begin position="1"/>
        <end position="24"/>
    </location>
</feature>
<keyword evidence="8" id="KW-1185">Reference proteome</keyword>
<gene>
    <name evidence="7" type="ORF">O3I_001660</name>
</gene>
<dbReference type="EMBL" id="CP003876">
    <property type="protein sequence ID" value="AFT98294.1"/>
    <property type="molecule type" value="Genomic_DNA"/>
</dbReference>
<dbReference type="Pfam" id="PF00440">
    <property type="entry name" value="TetR_N"/>
    <property type="match status" value="1"/>
</dbReference>
<dbReference type="KEGG" id="nbr:O3I_001660"/>
<dbReference type="GO" id="GO:0003700">
    <property type="term" value="F:DNA-binding transcription factor activity"/>
    <property type="evidence" value="ECO:0007669"/>
    <property type="project" value="TreeGrafter"/>
</dbReference>
<evidence type="ECO:0000313" key="7">
    <source>
        <dbReference type="EMBL" id="AFT98294.1"/>
    </source>
</evidence>
<dbReference type="Gene3D" id="1.10.357.10">
    <property type="entry name" value="Tetracycline Repressor, domain 2"/>
    <property type="match status" value="1"/>
</dbReference>
<evidence type="ECO:0000259" key="6">
    <source>
        <dbReference type="PROSITE" id="PS50977"/>
    </source>
</evidence>
<dbReference type="InterPro" id="IPR050109">
    <property type="entry name" value="HTH-type_TetR-like_transc_reg"/>
</dbReference>
<feature type="domain" description="HTH tetR-type" evidence="6">
    <location>
        <begin position="24"/>
        <end position="84"/>
    </location>
</feature>
<sequence>MPAKEQPIASVWARPRKPRREQPALSREQIVAAALALLDSAGFEALSMRKLGAELNAGATSLYTHVANRDELIELVADAALGALPVPDPADPRGWRAAVTDFTVALRRTMLRHPWLSSMIGEIGTLYLGPNMMRGTDGFLGVLEQAGMDSATADLAMSTVLGYAFGITMSEAASLRVVQRSGLSETQWYASIWPAAESAARSYPYLHKRYAAPPTNDLSTERDQLFVRQLEFILDGLEGALRRAD</sequence>
<dbReference type="InterPro" id="IPR004111">
    <property type="entry name" value="Repressor_TetR_C"/>
</dbReference>
<reference evidence="7 8" key="1">
    <citation type="journal article" date="2012" name="J. Bacteriol.">
        <title>Complete genome sequence of Nocardia brasiliensis HUJEG-1.</title>
        <authorList>
            <person name="Vera-Cabrera L."/>
            <person name="Ortiz-Lopez R."/>
            <person name="Elizondo-Gonzalez R."/>
            <person name="Perez-Maya A.A."/>
            <person name="Ocampo-Candiani J."/>
        </authorList>
    </citation>
    <scope>NUCLEOTIDE SEQUENCE [LARGE SCALE GENOMIC DNA]</scope>
    <source>
        <strain evidence="8">ATCC 700358</strain>
    </source>
</reference>
<evidence type="ECO:0000256" key="3">
    <source>
        <dbReference type="ARBA" id="ARBA00023163"/>
    </source>
</evidence>
<evidence type="ECO:0000313" key="8">
    <source>
        <dbReference type="Proteomes" id="UP000006304"/>
    </source>
</evidence>
<dbReference type="Pfam" id="PF02909">
    <property type="entry name" value="TetR_C_1"/>
    <property type="match status" value="1"/>
</dbReference>
<dbReference type="PROSITE" id="PS50977">
    <property type="entry name" value="HTH_TETR_2"/>
    <property type="match status" value="1"/>
</dbReference>
<dbReference type="GO" id="GO:0000976">
    <property type="term" value="F:transcription cis-regulatory region binding"/>
    <property type="evidence" value="ECO:0007669"/>
    <property type="project" value="TreeGrafter"/>
</dbReference>